<feature type="domain" description="DNA repair metallo-beta-lactamase" evidence="9">
    <location>
        <begin position="879"/>
        <end position="982"/>
    </location>
</feature>
<feature type="compositionally biased region" description="Basic and acidic residues" evidence="8">
    <location>
        <begin position="629"/>
        <end position="640"/>
    </location>
</feature>
<keyword evidence="3" id="KW-0227">DNA damage</keyword>
<evidence type="ECO:0000313" key="11">
    <source>
        <dbReference type="Proteomes" id="UP001347796"/>
    </source>
</evidence>
<proteinExistence type="inferred from homology"/>
<dbReference type="GO" id="GO:0005634">
    <property type="term" value="C:nucleus"/>
    <property type="evidence" value="ECO:0007669"/>
    <property type="project" value="UniProtKB-SubCell"/>
</dbReference>
<dbReference type="Pfam" id="PF07522">
    <property type="entry name" value="DRMBL"/>
    <property type="match status" value="1"/>
</dbReference>
<dbReference type="InterPro" id="IPR036866">
    <property type="entry name" value="RibonucZ/Hydroxyglut_hydro"/>
</dbReference>
<keyword evidence="11" id="KW-1185">Reference proteome</keyword>
<dbReference type="GO" id="GO:0003684">
    <property type="term" value="F:damaged DNA binding"/>
    <property type="evidence" value="ECO:0007669"/>
    <property type="project" value="TreeGrafter"/>
</dbReference>
<dbReference type="EMBL" id="JAZGQO010000006">
    <property type="protein sequence ID" value="KAK6185014.1"/>
    <property type="molecule type" value="Genomic_DNA"/>
</dbReference>
<dbReference type="Gene3D" id="3.60.15.10">
    <property type="entry name" value="Ribonuclease Z/Hydroxyacylglutathione hydrolase-like"/>
    <property type="match status" value="1"/>
</dbReference>
<accession>A0AAN8K5R7</accession>
<keyword evidence="4" id="KW-0234">DNA repair</keyword>
<sequence length="1024" mass="114304">MKRKSSEFQFVTNETVDSGQQSDYDDNDFRTTATTKKLPLKKVRNKVSKTKTYVKSPSPIPNPNQENRDKNIEVLTKCMKSGPKSSVNGNFILSLSHRRCQTSGSCNRTTKKTTETVIVGEAKVLNEVSVGLDSVNNIESGGTSNMITDGILDSTEVKTKSKNTVKRRGSKSKNSKTARIPIQNKTKLCPTNKLMVISISDESESDEFQQPTKQFAVFTSPSNKLKDKIKETQTRISKKVTSSKVQLSPVKSLQNEESTAVSCKTKKGLPIKIKKKIRKADEAKKNINEGTPKKVPKMHDGYCPFCQMPFSALGIQSPNWHSMECMDLPLIADTECELGIQCDSTIASHYRRYKHSTLATYRATLTDPNKSFSPESKPTTSATSYISSECDSVALDSASSNTVNGQFGLSSSDENDNAFPCTLTKSVEATGLETPVTKDESDLQNIDNLADVFTEESDEDIFNVETPDTPNFFSNKDKTNTSIPRPVIDLKLEIESNAGGFLNDKNFNSVDLTSDLGIDASTSVKETQASSLKSFSFDSNLNPASLDKFGCSSSKVLTKQTSLFSFFKSNSKTSKEHDQCKGDNPISKLKKRLNLNAKSVVLNSTPSSSKGVKSDSWGSLRPSPTSVSAKKEESNIKKDTSIPTSNTNTGIRENNYGKRKLYCPFYKKIPETSLTVDAFRYGVIPGCKAYILTHFHYDHYCGLTKKFKEPIYCSQITGNLVESKLKVEAQYIHRLPMNEPCIVEGVELILREANHCPGAVIIFMRLPSGRLILHTGDYRAHPSMENYPELMNNKINDLYLDTTYCNPDYAFPYQQDVIDFAIKIAIKAMKINPNTCIVCGTYTIGKERVFKAIAKAINSKVCVKKDKKGIIDCLEDEDLNKMVTLHPEEALVHVLPMKLLNFNSLSDYLEKNKQFSSILVFEPTGWTHSNKVISLDHVQPKYSRNGITHYGIPYSEHSSFLELKRFVQFLKPTRILPTVNNGNPASRRKMEDLFASWIKETEEEPLTCTSKQSSLNEWVNQSQK</sequence>
<feature type="region of interest" description="Disordered" evidence="8">
    <location>
        <begin position="44"/>
        <end position="67"/>
    </location>
</feature>
<evidence type="ECO:0000256" key="7">
    <source>
        <dbReference type="ARBA" id="ARBA00078423"/>
    </source>
</evidence>
<dbReference type="FunFam" id="3.40.50.12650:FF:000001">
    <property type="entry name" value="DNA cross-link repair 1A"/>
    <property type="match status" value="1"/>
</dbReference>
<evidence type="ECO:0000256" key="3">
    <source>
        <dbReference type="ARBA" id="ARBA00022763"/>
    </source>
</evidence>
<comment type="caution">
    <text evidence="10">The sequence shown here is derived from an EMBL/GenBank/DDBJ whole genome shotgun (WGS) entry which is preliminary data.</text>
</comment>
<evidence type="ECO:0000313" key="10">
    <source>
        <dbReference type="EMBL" id="KAK6185014.1"/>
    </source>
</evidence>
<evidence type="ECO:0000256" key="2">
    <source>
        <dbReference type="ARBA" id="ARBA00010304"/>
    </source>
</evidence>
<evidence type="ECO:0000259" key="9">
    <source>
        <dbReference type="Pfam" id="PF07522"/>
    </source>
</evidence>
<dbReference type="PANTHER" id="PTHR23240">
    <property type="entry name" value="DNA CROSS-LINK REPAIR PROTEIN PSO2/SNM1-RELATED"/>
    <property type="match status" value="1"/>
</dbReference>
<evidence type="ECO:0000256" key="1">
    <source>
        <dbReference type="ARBA" id="ARBA00004123"/>
    </source>
</evidence>
<feature type="region of interest" description="Disordered" evidence="8">
    <location>
        <begin position="1"/>
        <end position="30"/>
    </location>
</feature>
<evidence type="ECO:0000256" key="6">
    <source>
        <dbReference type="ARBA" id="ARBA00069609"/>
    </source>
</evidence>
<feature type="region of interest" description="Disordered" evidence="8">
    <location>
        <begin position="604"/>
        <end position="650"/>
    </location>
</feature>
<dbReference type="Proteomes" id="UP001347796">
    <property type="component" value="Unassembled WGS sequence"/>
</dbReference>
<dbReference type="InterPro" id="IPR011084">
    <property type="entry name" value="DRMBL"/>
</dbReference>
<dbReference type="GO" id="GO:0035312">
    <property type="term" value="F:5'-3' DNA exonuclease activity"/>
    <property type="evidence" value="ECO:0007669"/>
    <property type="project" value="TreeGrafter"/>
</dbReference>
<dbReference type="PANTHER" id="PTHR23240:SF6">
    <property type="entry name" value="DNA CROSS-LINK REPAIR 1A PROTEIN"/>
    <property type="match status" value="1"/>
</dbReference>
<dbReference type="GO" id="GO:0006303">
    <property type="term" value="P:double-strand break repair via nonhomologous end joining"/>
    <property type="evidence" value="ECO:0007669"/>
    <property type="project" value="TreeGrafter"/>
</dbReference>
<comment type="similarity">
    <text evidence="2">Belongs to the DNA repair metallo-beta-lactamase (DRMBL) family.</text>
</comment>
<evidence type="ECO:0000256" key="5">
    <source>
        <dbReference type="ARBA" id="ARBA00023242"/>
    </source>
</evidence>
<organism evidence="10 11">
    <name type="scientific">Patella caerulea</name>
    <name type="common">Rayed Mediterranean limpet</name>
    <dbReference type="NCBI Taxonomy" id="87958"/>
    <lineage>
        <taxon>Eukaryota</taxon>
        <taxon>Metazoa</taxon>
        <taxon>Spiralia</taxon>
        <taxon>Lophotrochozoa</taxon>
        <taxon>Mollusca</taxon>
        <taxon>Gastropoda</taxon>
        <taxon>Patellogastropoda</taxon>
        <taxon>Patelloidea</taxon>
        <taxon>Patellidae</taxon>
        <taxon>Patella</taxon>
    </lineage>
</organism>
<dbReference type="GO" id="GO:0036297">
    <property type="term" value="P:interstrand cross-link repair"/>
    <property type="evidence" value="ECO:0007669"/>
    <property type="project" value="TreeGrafter"/>
</dbReference>
<comment type="subcellular location">
    <subcellularLocation>
        <location evidence="1">Nucleus</location>
    </subcellularLocation>
</comment>
<protein>
    <recommendedName>
        <fullName evidence="6">DNA cross-link repair 1A protein</fullName>
    </recommendedName>
    <alternativeName>
        <fullName evidence="7">SNM1 homolog A</fullName>
    </alternativeName>
</protein>
<reference evidence="10 11" key="1">
    <citation type="submission" date="2024-01" db="EMBL/GenBank/DDBJ databases">
        <title>The genome of the rayed Mediterranean limpet Patella caerulea (Linnaeus, 1758).</title>
        <authorList>
            <person name="Anh-Thu Weber A."/>
            <person name="Halstead-Nussloch G."/>
        </authorList>
    </citation>
    <scope>NUCLEOTIDE SEQUENCE [LARGE SCALE GENOMIC DNA]</scope>
    <source>
        <strain evidence="10">AATW-2023a</strain>
        <tissue evidence="10">Whole specimen</tissue>
    </source>
</reference>
<feature type="compositionally biased region" description="Polar residues" evidence="8">
    <location>
        <begin position="7"/>
        <end position="22"/>
    </location>
</feature>
<feature type="compositionally biased region" description="Polar residues" evidence="8">
    <location>
        <begin position="641"/>
        <end position="650"/>
    </location>
</feature>
<dbReference type="FunFam" id="3.60.15.10:FF:000010">
    <property type="entry name" value="DNA cross-link repair 1A"/>
    <property type="match status" value="1"/>
</dbReference>
<dbReference type="SUPFAM" id="SSF56281">
    <property type="entry name" value="Metallo-hydrolase/oxidoreductase"/>
    <property type="match status" value="1"/>
</dbReference>
<dbReference type="Gene3D" id="3.40.50.12650">
    <property type="match status" value="1"/>
</dbReference>
<keyword evidence="5" id="KW-0539">Nucleus</keyword>
<evidence type="ECO:0000256" key="8">
    <source>
        <dbReference type="SAM" id="MobiDB-lite"/>
    </source>
</evidence>
<gene>
    <name evidence="10" type="ORF">SNE40_007343</name>
</gene>
<dbReference type="AlphaFoldDB" id="A0AAN8K5R7"/>
<evidence type="ECO:0000256" key="4">
    <source>
        <dbReference type="ARBA" id="ARBA00023204"/>
    </source>
</evidence>
<name>A0AAN8K5R7_PATCE</name>